<name>A0AAE1SB99_9SOLA</name>
<dbReference type="EMBL" id="JAVYJV010000006">
    <property type="protein sequence ID" value="KAK4367619.1"/>
    <property type="molecule type" value="Genomic_DNA"/>
</dbReference>
<evidence type="ECO:0000313" key="1">
    <source>
        <dbReference type="EMBL" id="KAK4367619.1"/>
    </source>
</evidence>
<reference evidence="1" key="1">
    <citation type="submission" date="2023-12" db="EMBL/GenBank/DDBJ databases">
        <title>Genome assembly of Anisodus tanguticus.</title>
        <authorList>
            <person name="Wang Y.-J."/>
        </authorList>
    </citation>
    <scope>NUCLEOTIDE SEQUENCE</scope>
    <source>
        <strain evidence="1">KB-2021</strain>
        <tissue evidence="1">Leaf</tissue>
    </source>
</reference>
<organism evidence="1 2">
    <name type="scientific">Anisodus tanguticus</name>
    <dbReference type="NCBI Taxonomy" id="243964"/>
    <lineage>
        <taxon>Eukaryota</taxon>
        <taxon>Viridiplantae</taxon>
        <taxon>Streptophyta</taxon>
        <taxon>Embryophyta</taxon>
        <taxon>Tracheophyta</taxon>
        <taxon>Spermatophyta</taxon>
        <taxon>Magnoliopsida</taxon>
        <taxon>eudicotyledons</taxon>
        <taxon>Gunneridae</taxon>
        <taxon>Pentapetalae</taxon>
        <taxon>asterids</taxon>
        <taxon>lamiids</taxon>
        <taxon>Solanales</taxon>
        <taxon>Solanaceae</taxon>
        <taxon>Solanoideae</taxon>
        <taxon>Hyoscyameae</taxon>
        <taxon>Anisodus</taxon>
    </lineage>
</organism>
<dbReference type="Proteomes" id="UP001291623">
    <property type="component" value="Unassembled WGS sequence"/>
</dbReference>
<proteinExistence type="predicted"/>
<comment type="caution">
    <text evidence="1">The sequence shown here is derived from an EMBL/GenBank/DDBJ whole genome shotgun (WGS) entry which is preliminary data.</text>
</comment>
<accession>A0AAE1SB99</accession>
<evidence type="ECO:0000313" key="2">
    <source>
        <dbReference type="Proteomes" id="UP001291623"/>
    </source>
</evidence>
<keyword evidence="2" id="KW-1185">Reference proteome</keyword>
<sequence length="102" mass="11846">MSPWYNQGQICKLTISRTRQHPQKYSMFGAMIGAITSGRIANFIERKETSTVEYYNKIRPVATKVCGMMDLQKEIALSELNSTEKYKRIKNQRRESQSYLSS</sequence>
<dbReference type="AlphaFoldDB" id="A0AAE1SB99"/>
<protein>
    <submittedName>
        <fullName evidence="1">Uncharacterized protein</fullName>
    </submittedName>
</protein>
<gene>
    <name evidence="1" type="ORF">RND71_011411</name>
</gene>